<keyword evidence="1 3" id="KW-0378">Hydrolase</keyword>
<dbReference type="InterPro" id="IPR050593">
    <property type="entry name" value="LovG"/>
</dbReference>
<name>A0ABR4GZR9_9EURO</name>
<accession>A0ABR4GZR9</accession>
<dbReference type="PANTHER" id="PTHR48070:SF7">
    <property type="entry name" value="SERINE HYDROLASE FSH DOMAIN-CONTAINING PROTEIN-RELATED"/>
    <property type="match status" value="1"/>
</dbReference>
<evidence type="ECO:0000259" key="2">
    <source>
        <dbReference type="Pfam" id="PF03959"/>
    </source>
</evidence>
<proteinExistence type="predicted"/>
<dbReference type="SUPFAM" id="SSF53474">
    <property type="entry name" value="alpha/beta-Hydrolases"/>
    <property type="match status" value="1"/>
</dbReference>
<reference evidence="3 4" key="1">
    <citation type="submission" date="2024-07" db="EMBL/GenBank/DDBJ databases">
        <title>Section-level genome sequencing and comparative genomics of Aspergillus sections Usti and Cavernicolus.</title>
        <authorList>
            <consortium name="Lawrence Berkeley National Laboratory"/>
            <person name="Nybo J.L."/>
            <person name="Vesth T.C."/>
            <person name="Theobald S."/>
            <person name="Frisvad J.C."/>
            <person name="Larsen T.O."/>
            <person name="Kjaerboelling I."/>
            <person name="Rothschild-Mancinelli K."/>
            <person name="Lyhne E.K."/>
            <person name="Kogle M.E."/>
            <person name="Barry K."/>
            <person name="Clum A."/>
            <person name="Na H."/>
            <person name="Ledsgaard L."/>
            <person name="Lin J."/>
            <person name="Lipzen A."/>
            <person name="Kuo A."/>
            <person name="Riley R."/>
            <person name="Mondo S."/>
            <person name="Labutti K."/>
            <person name="Haridas S."/>
            <person name="Pangalinan J."/>
            <person name="Salamov A.A."/>
            <person name="Simmons B.A."/>
            <person name="Magnuson J.K."/>
            <person name="Chen J."/>
            <person name="Drula E."/>
            <person name="Henrissat B."/>
            <person name="Wiebenga A."/>
            <person name="Lubbers R.J."/>
            <person name="Gomes A.C."/>
            <person name="Makela M.R."/>
            <person name="Stajich J."/>
            <person name="Grigoriev I.V."/>
            <person name="Mortensen U.H."/>
            <person name="De Vries R.P."/>
            <person name="Baker S.E."/>
            <person name="Andersen M.R."/>
        </authorList>
    </citation>
    <scope>NUCLEOTIDE SEQUENCE [LARGE SCALE GENOMIC DNA]</scope>
    <source>
        <strain evidence="3 4">CBS 588.65</strain>
    </source>
</reference>
<comment type="caution">
    <text evidence="3">The sequence shown here is derived from an EMBL/GenBank/DDBJ whole genome shotgun (WGS) entry which is preliminary data.</text>
</comment>
<dbReference type="GO" id="GO:0016787">
    <property type="term" value="F:hydrolase activity"/>
    <property type="evidence" value="ECO:0007669"/>
    <property type="project" value="UniProtKB-KW"/>
</dbReference>
<evidence type="ECO:0000313" key="3">
    <source>
        <dbReference type="EMBL" id="KAL2808093.1"/>
    </source>
</evidence>
<dbReference type="InterPro" id="IPR005645">
    <property type="entry name" value="FSH-like_dom"/>
</dbReference>
<feature type="domain" description="Serine hydrolase" evidence="2">
    <location>
        <begin position="2"/>
        <end position="276"/>
    </location>
</feature>
<evidence type="ECO:0000256" key="1">
    <source>
        <dbReference type="ARBA" id="ARBA00022801"/>
    </source>
</evidence>
<evidence type="ECO:0000313" key="4">
    <source>
        <dbReference type="Proteomes" id="UP001610334"/>
    </source>
</evidence>
<dbReference type="Gene3D" id="3.40.50.1820">
    <property type="entry name" value="alpha/beta hydrolase"/>
    <property type="match status" value="1"/>
</dbReference>
<sequence>MPKILCLHGHGTSAAIFKAQTASFRAKLDKRYIFDFVDAPLPSAPAAGIDAIYNSPTTYTWYRKPTRAALRAAHGWVIEYARINGPYDAVCCFSQGCSLAATMALYHALEEETSGTGQGIEPLPFRAAIFICGGVPLAALQDLGLDVPPSAHEINQYTGALLNGTAASLKDFASNPELVKVRRRHRSAGGGGLWDGNEGRLLHNASRRPERRDIFGLDFMSFPRWAQIRIPTVHIYGGKDPRWPAGIQLAEFCPERVEYDHGGGHDIPRSTEVSDTIASLIRGVIDRMRKIPDMQKENDSLRLQQPVRLVSTM</sequence>
<gene>
    <name evidence="3" type="ORF">BJX63DRAFT_439667</name>
</gene>
<keyword evidence="4" id="KW-1185">Reference proteome</keyword>
<dbReference type="PANTHER" id="PTHR48070">
    <property type="entry name" value="ESTERASE OVCA2"/>
    <property type="match status" value="1"/>
</dbReference>
<dbReference type="Proteomes" id="UP001610334">
    <property type="component" value="Unassembled WGS sequence"/>
</dbReference>
<dbReference type="EMBL" id="JBFXLT010000121">
    <property type="protein sequence ID" value="KAL2808093.1"/>
    <property type="molecule type" value="Genomic_DNA"/>
</dbReference>
<organism evidence="3 4">
    <name type="scientific">Aspergillus granulosus</name>
    <dbReference type="NCBI Taxonomy" id="176169"/>
    <lineage>
        <taxon>Eukaryota</taxon>
        <taxon>Fungi</taxon>
        <taxon>Dikarya</taxon>
        <taxon>Ascomycota</taxon>
        <taxon>Pezizomycotina</taxon>
        <taxon>Eurotiomycetes</taxon>
        <taxon>Eurotiomycetidae</taxon>
        <taxon>Eurotiales</taxon>
        <taxon>Aspergillaceae</taxon>
        <taxon>Aspergillus</taxon>
        <taxon>Aspergillus subgen. Nidulantes</taxon>
    </lineage>
</organism>
<protein>
    <submittedName>
        <fullName evidence="3">Serine hydrolase FSH</fullName>
    </submittedName>
</protein>
<dbReference type="InterPro" id="IPR029058">
    <property type="entry name" value="AB_hydrolase_fold"/>
</dbReference>
<dbReference type="Pfam" id="PF03959">
    <property type="entry name" value="FSH1"/>
    <property type="match status" value="1"/>
</dbReference>